<evidence type="ECO:0000313" key="3">
    <source>
        <dbReference type="Proteomes" id="UP001301769"/>
    </source>
</evidence>
<comment type="caution">
    <text evidence="2">The sequence shown here is derived from an EMBL/GenBank/DDBJ whole genome shotgun (WGS) entry which is preliminary data.</text>
</comment>
<feature type="chain" id="PRO_5042894007" description="Gpi-anchored protein" evidence="1">
    <location>
        <begin position="32"/>
        <end position="249"/>
    </location>
</feature>
<dbReference type="AlphaFoldDB" id="A0AAN7B4V0"/>
<evidence type="ECO:0000256" key="1">
    <source>
        <dbReference type="SAM" id="SignalP"/>
    </source>
</evidence>
<dbReference type="PANTHER" id="PTHR39599">
    <property type="entry name" value="GPI-ANCHORED PROTEIN (EUROFUNG)-RELATED-RELATED"/>
    <property type="match status" value="1"/>
</dbReference>
<dbReference type="EMBL" id="MU858120">
    <property type="protein sequence ID" value="KAK4212841.1"/>
    <property type="molecule type" value="Genomic_DNA"/>
</dbReference>
<proteinExistence type="predicted"/>
<sequence length="249" mass="25102">MRNWLQRSYPGGWAQNIALLLAAVSISPVCASQQPFLPVETATSWPLVKRQGCIPNFYSCASQGNAFSGTCCQVGQKCELDVNNSPACCPANAVCTGTAPASFVPPGPTKTAVSFVPNPYFSFPYVATYFDNPGDCSAAVSQCSANYGVCTSQLGGQGGFVVTIEVPGGGGTTFTGGGQANVGPVSATSICNSLSSVACNGLQQSMCTMTGTTAGGFYFGTGNAAARPTAACLGAMVAGVAGLAVMNGF</sequence>
<reference evidence="2" key="2">
    <citation type="submission" date="2023-05" db="EMBL/GenBank/DDBJ databases">
        <authorList>
            <consortium name="Lawrence Berkeley National Laboratory"/>
            <person name="Steindorff A."/>
            <person name="Hensen N."/>
            <person name="Bonometti L."/>
            <person name="Westerberg I."/>
            <person name="Brannstrom I.O."/>
            <person name="Guillou S."/>
            <person name="Cros-Aarteil S."/>
            <person name="Calhoun S."/>
            <person name="Haridas S."/>
            <person name="Kuo A."/>
            <person name="Mondo S."/>
            <person name="Pangilinan J."/>
            <person name="Riley R."/>
            <person name="Labutti K."/>
            <person name="Andreopoulos B."/>
            <person name="Lipzen A."/>
            <person name="Chen C."/>
            <person name="Yanf M."/>
            <person name="Daum C."/>
            <person name="Ng V."/>
            <person name="Clum A."/>
            <person name="Ohm R."/>
            <person name="Martin F."/>
            <person name="Silar P."/>
            <person name="Natvig D."/>
            <person name="Lalanne C."/>
            <person name="Gautier V."/>
            <person name="Ament-Velasquez S.L."/>
            <person name="Kruys A."/>
            <person name="Hutchinson M.I."/>
            <person name="Powell A.J."/>
            <person name="Barry K."/>
            <person name="Miller A.N."/>
            <person name="Grigoriev I.V."/>
            <person name="Debuchy R."/>
            <person name="Gladieux P."/>
            <person name="Thoren M.H."/>
            <person name="Johannesson H."/>
        </authorList>
    </citation>
    <scope>NUCLEOTIDE SEQUENCE</scope>
    <source>
        <strain evidence="2">PSN293</strain>
    </source>
</reference>
<keyword evidence="3" id="KW-1185">Reference proteome</keyword>
<evidence type="ECO:0000313" key="2">
    <source>
        <dbReference type="EMBL" id="KAK4212841.1"/>
    </source>
</evidence>
<protein>
    <recommendedName>
        <fullName evidence="4">Gpi-anchored protein</fullName>
    </recommendedName>
</protein>
<keyword evidence="1" id="KW-0732">Signal</keyword>
<organism evidence="2 3">
    <name type="scientific">Rhypophila decipiens</name>
    <dbReference type="NCBI Taxonomy" id="261697"/>
    <lineage>
        <taxon>Eukaryota</taxon>
        <taxon>Fungi</taxon>
        <taxon>Dikarya</taxon>
        <taxon>Ascomycota</taxon>
        <taxon>Pezizomycotina</taxon>
        <taxon>Sordariomycetes</taxon>
        <taxon>Sordariomycetidae</taxon>
        <taxon>Sordariales</taxon>
        <taxon>Naviculisporaceae</taxon>
        <taxon>Rhypophila</taxon>
    </lineage>
</organism>
<accession>A0AAN7B4V0</accession>
<dbReference type="Proteomes" id="UP001301769">
    <property type="component" value="Unassembled WGS sequence"/>
</dbReference>
<feature type="signal peptide" evidence="1">
    <location>
        <begin position="1"/>
        <end position="31"/>
    </location>
</feature>
<dbReference type="PANTHER" id="PTHR39599:SF1">
    <property type="entry name" value="GPI-ANCHORED PROTEIN (EUROFUNG)"/>
    <property type="match status" value="1"/>
</dbReference>
<name>A0AAN7B4V0_9PEZI</name>
<evidence type="ECO:0008006" key="4">
    <source>
        <dbReference type="Google" id="ProtNLM"/>
    </source>
</evidence>
<gene>
    <name evidence="2" type="ORF">QBC37DRAFT_186181</name>
</gene>
<reference evidence="2" key="1">
    <citation type="journal article" date="2023" name="Mol. Phylogenet. Evol.">
        <title>Genome-scale phylogeny and comparative genomics of the fungal order Sordariales.</title>
        <authorList>
            <person name="Hensen N."/>
            <person name="Bonometti L."/>
            <person name="Westerberg I."/>
            <person name="Brannstrom I.O."/>
            <person name="Guillou S."/>
            <person name="Cros-Aarteil S."/>
            <person name="Calhoun S."/>
            <person name="Haridas S."/>
            <person name="Kuo A."/>
            <person name="Mondo S."/>
            <person name="Pangilinan J."/>
            <person name="Riley R."/>
            <person name="LaButti K."/>
            <person name="Andreopoulos B."/>
            <person name="Lipzen A."/>
            <person name="Chen C."/>
            <person name="Yan M."/>
            <person name="Daum C."/>
            <person name="Ng V."/>
            <person name="Clum A."/>
            <person name="Steindorff A."/>
            <person name="Ohm R.A."/>
            <person name="Martin F."/>
            <person name="Silar P."/>
            <person name="Natvig D.O."/>
            <person name="Lalanne C."/>
            <person name="Gautier V."/>
            <person name="Ament-Velasquez S.L."/>
            <person name="Kruys A."/>
            <person name="Hutchinson M.I."/>
            <person name="Powell A.J."/>
            <person name="Barry K."/>
            <person name="Miller A.N."/>
            <person name="Grigoriev I.V."/>
            <person name="Debuchy R."/>
            <person name="Gladieux P."/>
            <person name="Hiltunen Thoren M."/>
            <person name="Johannesson H."/>
        </authorList>
    </citation>
    <scope>NUCLEOTIDE SEQUENCE</scope>
    <source>
        <strain evidence="2">PSN293</strain>
    </source>
</reference>